<gene>
    <name evidence="1" type="ORF">Y88_3430</name>
</gene>
<keyword evidence="2" id="KW-1185">Reference proteome</keyword>
<organism evidence="1 2">
    <name type="scientific">Novosphingobium nitrogenifigens DSM 19370</name>
    <dbReference type="NCBI Taxonomy" id="983920"/>
    <lineage>
        <taxon>Bacteria</taxon>
        <taxon>Pseudomonadati</taxon>
        <taxon>Pseudomonadota</taxon>
        <taxon>Alphaproteobacteria</taxon>
        <taxon>Sphingomonadales</taxon>
        <taxon>Sphingomonadaceae</taxon>
        <taxon>Novosphingobium</taxon>
    </lineage>
</organism>
<sequence>MFTADEFAMKRLARMFAMVLGVMAADVVGGRPALADPAPFDLAGPSLQITVTRRGTTLPIAAVPQLSAGDKVHVQVLLPATETAHYLMVAAFLRDPTNPPPEAWFSRSETWRPAARGGGPLDLTVPPEAQHLAVFLAPATGGDFVTLRKAVMARPGAFIRAAQDLEQASLDRGRFDAYLAAIRKVSATSPETLAHDAPIIASSLRIKINEECLQRQSEFQAACLLDTKQSVVLGGDGAANATSLTGAATDLAMSLAATPAGGLGYYSPYISTIREIVGIFGAMHTARYQYIPALGVPDGDRLGLVLNTPPSFADPKSVLMATLPEIKPSVIPTSHMPAAAVAPCLGAKGLGAKDPVLPLAVSPLFYATGYAHDLKLRLRGEPGVELPLTPDPVRGGLAIGANPAVPAKLTGPISGVLRGMWGFEPFSGPEVTLQTAGDWHWDRKESGRDDGPLVLTGAASACVASVTVAPAKGKPQPVAWKVTGTDSIGVTLPATADRHDALTVSVNGPDGTAPAVLVVAPPARALPPAARIVAKFSDLPPPDPAAPLLVQLDGADEIAANARLSFTLKADPDARFTGREAVEIGTTGSDATVRLTVGNGLTLVDPTVLVASLNPAQVLGASAYGPLRARLMRGDVAGDWLGVGTLVRLPTIRGLDCPADPAARCLLRGEALYLMASVAATREFDNAANVPDGYPGTTLSVPRVATGAPLFVRLHDAPEIVNRIAAPVVR</sequence>
<protein>
    <submittedName>
        <fullName evidence="1">Uncharacterized protein</fullName>
    </submittedName>
</protein>
<dbReference type="AlphaFoldDB" id="F1Z386"/>
<evidence type="ECO:0000313" key="1">
    <source>
        <dbReference type="EMBL" id="EGD60926.1"/>
    </source>
</evidence>
<name>F1Z386_9SPHN</name>
<evidence type="ECO:0000313" key="2">
    <source>
        <dbReference type="Proteomes" id="UP000004728"/>
    </source>
</evidence>
<dbReference type="Proteomes" id="UP000004728">
    <property type="component" value="Unassembled WGS sequence"/>
</dbReference>
<dbReference type="STRING" id="983920.Y88_3430"/>
<accession>F1Z386</accession>
<comment type="caution">
    <text evidence="1">The sequence shown here is derived from an EMBL/GenBank/DDBJ whole genome shotgun (WGS) entry which is preliminary data.</text>
</comment>
<dbReference type="eggNOG" id="ENOG502Z8R4">
    <property type="taxonomic scope" value="Bacteria"/>
</dbReference>
<dbReference type="InParanoid" id="F1Z386"/>
<reference evidence="1 2" key="1">
    <citation type="journal article" date="2012" name="J. Bacteriol.">
        <title>Draft Genome Sequence of Novosphingobium nitrogenifigens Y88T.</title>
        <authorList>
            <person name="Strabala T.J."/>
            <person name="Macdonald L."/>
            <person name="Liu V."/>
            <person name="Smit A.M."/>
        </authorList>
    </citation>
    <scope>NUCLEOTIDE SEQUENCE [LARGE SCALE GENOMIC DNA]</scope>
    <source>
        <strain evidence="1 2">DSM 19370</strain>
    </source>
</reference>
<dbReference type="HOGENOM" id="CLU_342222_0_0_5"/>
<dbReference type="EMBL" id="AEWJ01000002">
    <property type="protein sequence ID" value="EGD60926.1"/>
    <property type="molecule type" value="Genomic_DNA"/>
</dbReference>
<proteinExistence type="predicted"/>